<proteinExistence type="inferred from homology"/>
<dbReference type="SMART" id="SM00397">
    <property type="entry name" value="t_SNARE"/>
    <property type="match status" value="1"/>
</dbReference>
<keyword evidence="4 10" id="KW-0812">Transmembrane</keyword>
<sequence length="300" mass="35179">MYLPVSGANRDRTTDMMRYRGNTIKTNYNAKNQTIQSPLETYFELFQEIKTQINRLEINFDNLVRKQQECLRPTFADSSDLVNQINSLTNSINSKLLTISQQINTIQYRENEFSNQNENAIGNNIINKDREQILKNLKTNLYNLSEEFSFKFQTSQHAFLASFHRSSNFKTDDNNNNDDNKELKSYDFSSLKKMNDNNDQQAYFMEQQQIQRRQTEEIAQITQREQEIRGLFLNLSNLIIQQGSIIDRIDYCVSESLQNAETAHKEVEKAAEYQKKSRMWKCAIFLSVFVVVLLILALLK</sequence>
<keyword evidence="9 10" id="KW-0472">Membrane</keyword>
<evidence type="ECO:0000259" key="11">
    <source>
        <dbReference type="PROSITE" id="PS50192"/>
    </source>
</evidence>
<evidence type="ECO:0000256" key="5">
    <source>
        <dbReference type="ARBA" id="ARBA00022927"/>
    </source>
</evidence>
<dbReference type="Proteomes" id="UP001470230">
    <property type="component" value="Unassembled WGS sequence"/>
</dbReference>
<dbReference type="Gene3D" id="1.20.5.110">
    <property type="match status" value="1"/>
</dbReference>
<evidence type="ECO:0000313" key="13">
    <source>
        <dbReference type="Proteomes" id="UP001470230"/>
    </source>
</evidence>
<dbReference type="InterPro" id="IPR045242">
    <property type="entry name" value="Syntaxin"/>
</dbReference>
<comment type="subcellular location">
    <subcellularLocation>
        <location evidence="1">Golgi apparatus membrane</location>
        <topology evidence="1">Single-pass type IV membrane protein</topology>
    </subcellularLocation>
</comment>
<evidence type="ECO:0000256" key="4">
    <source>
        <dbReference type="ARBA" id="ARBA00022692"/>
    </source>
</evidence>
<evidence type="ECO:0000256" key="3">
    <source>
        <dbReference type="ARBA" id="ARBA00022448"/>
    </source>
</evidence>
<dbReference type="PANTHER" id="PTHR19957:SF83">
    <property type="entry name" value="SYNTAXIN-16"/>
    <property type="match status" value="1"/>
</dbReference>
<dbReference type="InterPro" id="IPR000727">
    <property type="entry name" value="T_SNARE_dom"/>
</dbReference>
<organism evidence="12 13">
    <name type="scientific">Tritrichomonas musculus</name>
    <dbReference type="NCBI Taxonomy" id="1915356"/>
    <lineage>
        <taxon>Eukaryota</taxon>
        <taxon>Metamonada</taxon>
        <taxon>Parabasalia</taxon>
        <taxon>Tritrichomonadida</taxon>
        <taxon>Tritrichomonadidae</taxon>
        <taxon>Tritrichomonas</taxon>
    </lineage>
</organism>
<comment type="caution">
    <text evidence="12">The sequence shown here is derived from an EMBL/GenBank/DDBJ whole genome shotgun (WGS) entry which is preliminary data.</text>
</comment>
<evidence type="ECO:0000256" key="7">
    <source>
        <dbReference type="ARBA" id="ARBA00023034"/>
    </source>
</evidence>
<keyword evidence="13" id="KW-1185">Reference proteome</keyword>
<keyword evidence="6 10" id="KW-1133">Transmembrane helix</keyword>
<dbReference type="EMBL" id="JAPFFF010000007">
    <property type="protein sequence ID" value="KAK8886701.1"/>
    <property type="molecule type" value="Genomic_DNA"/>
</dbReference>
<comment type="similarity">
    <text evidence="2">Belongs to the syntaxin family.</text>
</comment>
<keyword evidence="3" id="KW-0813">Transport</keyword>
<dbReference type="PROSITE" id="PS50192">
    <property type="entry name" value="T_SNARE"/>
    <property type="match status" value="1"/>
</dbReference>
<evidence type="ECO:0000256" key="8">
    <source>
        <dbReference type="ARBA" id="ARBA00023054"/>
    </source>
</evidence>
<dbReference type="Pfam" id="PF05739">
    <property type="entry name" value="SNARE"/>
    <property type="match status" value="1"/>
</dbReference>
<protein>
    <submittedName>
        <fullName evidence="12">Syntaxin-16</fullName>
    </submittedName>
</protein>
<accession>A0ABR2K7D6</accession>
<evidence type="ECO:0000256" key="10">
    <source>
        <dbReference type="SAM" id="Phobius"/>
    </source>
</evidence>
<keyword evidence="8" id="KW-0175">Coiled coil</keyword>
<keyword evidence="5" id="KW-0653">Protein transport</keyword>
<dbReference type="PANTHER" id="PTHR19957">
    <property type="entry name" value="SYNTAXIN"/>
    <property type="match status" value="1"/>
</dbReference>
<evidence type="ECO:0000256" key="2">
    <source>
        <dbReference type="ARBA" id="ARBA00009063"/>
    </source>
</evidence>
<gene>
    <name evidence="12" type="ORF">M9Y10_042168</name>
</gene>
<evidence type="ECO:0000256" key="6">
    <source>
        <dbReference type="ARBA" id="ARBA00022989"/>
    </source>
</evidence>
<dbReference type="InterPro" id="IPR010989">
    <property type="entry name" value="SNARE"/>
</dbReference>
<evidence type="ECO:0000256" key="9">
    <source>
        <dbReference type="ARBA" id="ARBA00023136"/>
    </source>
</evidence>
<evidence type="ECO:0000256" key="1">
    <source>
        <dbReference type="ARBA" id="ARBA00004409"/>
    </source>
</evidence>
<keyword evidence="7" id="KW-0333">Golgi apparatus</keyword>
<name>A0ABR2K7D6_9EUKA</name>
<reference evidence="12 13" key="1">
    <citation type="submission" date="2024-04" db="EMBL/GenBank/DDBJ databases">
        <title>Tritrichomonas musculus Genome.</title>
        <authorList>
            <person name="Alves-Ferreira E."/>
            <person name="Grigg M."/>
            <person name="Lorenzi H."/>
            <person name="Galac M."/>
        </authorList>
    </citation>
    <scope>NUCLEOTIDE SEQUENCE [LARGE SCALE GENOMIC DNA]</scope>
    <source>
        <strain evidence="12 13">EAF2021</strain>
    </source>
</reference>
<feature type="domain" description="T-SNARE coiled-coil homology" evidence="11">
    <location>
        <begin position="208"/>
        <end position="270"/>
    </location>
</feature>
<dbReference type="SUPFAM" id="SSF47661">
    <property type="entry name" value="t-snare proteins"/>
    <property type="match status" value="1"/>
</dbReference>
<evidence type="ECO:0000313" key="12">
    <source>
        <dbReference type="EMBL" id="KAK8886701.1"/>
    </source>
</evidence>
<feature type="transmembrane region" description="Helical" evidence="10">
    <location>
        <begin position="279"/>
        <end position="299"/>
    </location>
</feature>